<keyword evidence="2" id="KW-0723">Serine/threonine-protein kinase</keyword>
<evidence type="ECO:0000259" key="11">
    <source>
        <dbReference type="PROSITE" id="PS50011"/>
    </source>
</evidence>
<dbReference type="InterPro" id="IPR011009">
    <property type="entry name" value="Kinase-like_dom_sf"/>
</dbReference>
<sequence>MRYRRPSAATSTTYEIASPRNLMTELTNKQKDAPAELDLAGRVVGDYRILRRLGRGAMAEVFLAEQQSLKRNVAVKILQPELAKDQAYVRRFHREAQAAAALTHANIVQIYEVGNSDGLHFIAQEYVPGQNLKQLLNKRGALEIKLVGAILRQVAAALYKAAEQGIVHRDIKPENILITATGEVKVADFGLARVIAQDADGMNLTQVGITMGTPLYMSPEQAEGKPLDQRSDIYSLGITCYQLLAGRPPFEGDNPLTVAVKHLNTEPERLEKIRGGVPAPLARVIHKMLAKKPADRYQNASELLRELRDVQKSLGSDAFGSDPSDWSIAELASLSSVRSDGLKELSDVMKTSAMTVYRKPSWTKNFSRFAFLGLVCIIIGGGLALASRKPNLLDGVQEEEVKPLGQTAEEQFLYAMFRTKDLEMDQRPKYFASVPRFFPMDRSEENRMWGLRAMQQEAIILLNLKRYNESLRVFEELSGQREIDVEAKAFGYAGKAICLYEMGNHDAAEEAVVSANRTEYLSIIDTDRDFQKKFQHVYEELIGKGKT</sequence>
<evidence type="ECO:0000256" key="6">
    <source>
        <dbReference type="ARBA" id="ARBA00022840"/>
    </source>
</evidence>
<dbReference type="Gene3D" id="3.30.200.20">
    <property type="entry name" value="Phosphorylase Kinase, domain 1"/>
    <property type="match status" value="1"/>
</dbReference>
<dbReference type="PANTHER" id="PTHR43289:SF6">
    <property type="entry name" value="SERINE_THREONINE-PROTEIN KINASE NEKL-3"/>
    <property type="match status" value="1"/>
</dbReference>
<dbReference type="OrthoDB" id="6111975at2"/>
<comment type="catalytic activity">
    <reaction evidence="8">
        <text>L-seryl-[protein] + ATP = O-phospho-L-seryl-[protein] + ADP + H(+)</text>
        <dbReference type="Rhea" id="RHEA:17989"/>
        <dbReference type="Rhea" id="RHEA-COMP:9863"/>
        <dbReference type="Rhea" id="RHEA-COMP:11604"/>
        <dbReference type="ChEBI" id="CHEBI:15378"/>
        <dbReference type="ChEBI" id="CHEBI:29999"/>
        <dbReference type="ChEBI" id="CHEBI:30616"/>
        <dbReference type="ChEBI" id="CHEBI:83421"/>
        <dbReference type="ChEBI" id="CHEBI:456216"/>
        <dbReference type="EC" id="2.7.11.1"/>
    </reaction>
</comment>
<evidence type="ECO:0000256" key="10">
    <source>
        <dbReference type="SAM" id="Phobius"/>
    </source>
</evidence>
<dbReference type="Pfam" id="PF00069">
    <property type="entry name" value="Pkinase"/>
    <property type="match status" value="1"/>
</dbReference>
<evidence type="ECO:0000313" key="12">
    <source>
        <dbReference type="EMBL" id="PQO36004.1"/>
    </source>
</evidence>
<evidence type="ECO:0000256" key="5">
    <source>
        <dbReference type="ARBA" id="ARBA00022777"/>
    </source>
</evidence>
<dbReference type="EMBL" id="PUHY01000006">
    <property type="protein sequence ID" value="PQO36004.1"/>
    <property type="molecule type" value="Genomic_DNA"/>
</dbReference>
<keyword evidence="6 9" id="KW-0067">ATP-binding</keyword>
<dbReference type="PROSITE" id="PS00108">
    <property type="entry name" value="PROTEIN_KINASE_ST"/>
    <property type="match status" value="1"/>
</dbReference>
<evidence type="ECO:0000256" key="9">
    <source>
        <dbReference type="PROSITE-ProRule" id="PRU10141"/>
    </source>
</evidence>
<keyword evidence="4 9" id="KW-0547">Nucleotide-binding</keyword>
<dbReference type="InterPro" id="IPR017441">
    <property type="entry name" value="Protein_kinase_ATP_BS"/>
</dbReference>
<dbReference type="PANTHER" id="PTHR43289">
    <property type="entry name" value="MITOGEN-ACTIVATED PROTEIN KINASE KINASE KINASE 20-RELATED"/>
    <property type="match status" value="1"/>
</dbReference>
<evidence type="ECO:0000256" key="8">
    <source>
        <dbReference type="ARBA" id="ARBA00048679"/>
    </source>
</evidence>
<gene>
    <name evidence="12" type="ORF">C5Y83_08745</name>
</gene>
<evidence type="ECO:0000256" key="3">
    <source>
        <dbReference type="ARBA" id="ARBA00022679"/>
    </source>
</evidence>
<dbReference type="SMART" id="SM00220">
    <property type="entry name" value="S_TKc"/>
    <property type="match status" value="1"/>
</dbReference>
<name>A0A2S8FVZ9_9BACT</name>
<protein>
    <recommendedName>
        <fullName evidence="1">non-specific serine/threonine protein kinase</fullName>
        <ecNumber evidence="1">2.7.11.1</ecNumber>
    </recommendedName>
</protein>
<keyword evidence="10" id="KW-0812">Transmembrane</keyword>
<dbReference type="SUPFAM" id="SSF56112">
    <property type="entry name" value="Protein kinase-like (PK-like)"/>
    <property type="match status" value="1"/>
</dbReference>
<dbReference type="Proteomes" id="UP000238322">
    <property type="component" value="Unassembled WGS sequence"/>
</dbReference>
<dbReference type="GO" id="GO:0005524">
    <property type="term" value="F:ATP binding"/>
    <property type="evidence" value="ECO:0007669"/>
    <property type="project" value="UniProtKB-UniRule"/>
</dbReference>
<evidence type="ECO:0000256" key="1">
    <source>
        <dbReference type="ARBA" id="ARBA00012513"/>
    </source>
</evidence>
<dbReference type="InterPro" id="IPR011990">
    <property type="entry name" value="TPR-like_helical_dom_sf"/>
</dbReference>
<evidence type="ECO:0000313" key="13">
    <source>
        <dbReference type="Proteomes" id="UP000238322"/>
    </source>
</evidence>
<dbReference type="FunFam" id="3.30.200.20:FF:000035">
    <property type="entry name" value="Serine/threonine protein kinase Stk1"/>
    <property type="match status" value="1"/>
</dbReference>
<accession>A0A2S8FVZ9</accession>
<dbReference type="GO" id="GO:0004674">
    <property type="term" value="F:protein serine/threonine kinase activity"/>
    <property type="evidence" value="ECO:0007669"/>
    <property type="project" value="UniProtKB-KW"/>
</dbReference>
<comment type="caution">
    <text evidence="12">The sequence shown here is derived from an EMBL/GenBank/DDBJ whole genome shotgun (WGS) entry which is preliminary data.</text>
</comment>
<dbReference type="FunFam" id="1.10.510.10:FF:000021">
    <property type="entry name" value="Serine/threonine protein kinase"/>
    <property type="match status" value="1"/>
</dbReference>
<dbReference type="Gene3D" id="1.10.510.10">
    <property type="entry name" value="Transferase(Phosphotransferase) domain 1"/>
    <property type="match status" value="1"/>
</dbReference>
<feature type="transmembrane region" description="Helical" evidence="10">
    <location>
        <begin position="369"/>
        <end position="387"/>
    </location>
</feature>
<keyword evidence="5" id="KW-0418">Kinase</keyword>
<reference evidence="12 13" key="1">
    <citation type="submission" date="2018-02" db="EMBL/GenBank/DDBJ databases">
        <title>Comparative genomes isolates from brazilian mangrove.</title>
        <authorList>
            <person name="Araujo J.E."/>
            <person name="Taketani R.G."/>
            <person name="Silva M.C.P."/>
            <person name="Loureco M.V."/>
            <person name="Andreote F.D."/>
        </authorList>
    </citation>
    <scope>NUCLEOTIDE SEQUENCE [LARGE SCALE GENOMIC DNA]</scope>
    <source>
        <strain evidence="12 13">Hex-1 MGV</strain>
    </source>
</reference>
<proteinExistence type="predicted"/>
<comment type="catalytic activity">
    <reaction evidence="7">
        <text>L-threonyl-[protein] + ATP = O-phospho-L-threonyl-[protein] + ADP + H(+)</text>
        <dbReference type="Rhea" id="RHEA:46608"/>
        <dbReference type="Rhea" id="RHEA-COMP:11060"/>
        <dbReference type="Rhea" id="RHEA-COMP:11605"/>
        <dbReference type="ChEBI" id="CHEBI:15378"/>
        <dbReference type="ChEBI" id="CHEBI:30013"/>
        <dbReference type="ChEBI" id="CHEBI:30616"/>
        <dbReference type="ChEBI" id="CHEBI:61977"/>
        <dbReference type="ChEBI" id="CHEBI:456216"/>
        <dbReference type="EC" id="2.7.11.1"/>
    </reaction>
</comment>
<dbReference type="SUPFAM" id="SSF48452">
    <property type="entry name" value="TPR-like"/>
    <property type="match status" value="1"/>
</dbReference>
<dbReference type="PROSITE" id="PS50011">
    <property type="entry name" value="PROTEIN_KINASE_DOM"/>
    <property type="match status" value="1"/>
</dbReference>
<dbReference type="PROSITE" id="PS00107">
    <property type="entry name" value="PROTEIN_KINASE_ATP"/>
    <property type="match status" value="1"/>
</dbReference>
<dbReference type="AlphaFoldDB" id="A0A2S8FVZ9"/>
<dbReference type="RefSeq" id="WP_105329293.1">
    <property type="nucleotide sequence ID" value="NZ_PUHY01000006.1"/>
</dbReference>
<evidence type="ECO:0000256" key="7">
    <source>
        <dbReference type="ARBA" id="ARBA00047899"/>
    </source>
</evidence>
<dbReference type="EC" id="2.7.11.1" evidence="1"/>
<dbReference type="Gene3D" id="1.25.40.10">
    <property type="entry name" value="Tetratricopeptide repeat domain"/>
    <property type="match status" value="1"/>
</dbReference>
<dbReference type="InterPro" id="IPR000719">
    <property type="entry name" value="Prot_kinase_dom"/>
</dbReference>
<organism evidence="12 13">
    <name type="scientific">Blastopirellula marina</name>
    <dbReference type="NCBI Taxonomy" id="124"/>
    <lineage>
        <taxon>Bacteria</taxon>
        <taxon>Pseudomonadati</taxon>
        <taxon>Planctomycetota</taxon>
        <taxon>Planctomycetia</taxon>
        <taxon>Pirellulales</taxon>
        <taxon>Pirellulaceae</taxon>
        <taxon>Blastopirellula</taxon>
    </lineage>
</organism>
<evidence type="ECO:0000256" key="2">
    <source>
        <dbReference type="ARBA" id="ARBA00022527"/>
    </source>
</evidence>
<dbReference type="InterPro" id="IPR008271">
    <property type="entry name" value="Ser/Thr_kinase_AS"/>
</dbReference>
<keyword evidence="3" id="KW-0808">Transferase</keyword>
<feature type="binding site" evidence="9">
    <location>
        <position position="76"/>
    </location>
    <ligand>
        <name>ATP</name>
        <dbReference type="ChEBI" id="CHEBI:30616"/>
    </ligand>
</feature>
<dbReference type="CDD" id="cd14014">
    <property type="entry name" value="STKc_PknB_like"/>
    <property type="match status" value="1"/>
</dbReference>
<keyword evidence="10" id="KW-1133">Transmembrane helix</keyword>
<keyword evidence="10" id="KW-0472">Membrane</keyword>
<feature type="domain" description="Protein kinase" evidence="11">
    <location>
        <begin position="47"/>
        <end position="308"/>
    </location>
</feature>
<evidence type="ECO:0000256" key="4">
    <source>
        <dbReference type="ARBA" id="ARBA00022741"/>
    </source>
</evidence>